<feature type="binding site" description="in other chain" evidence="15">
    <location>
        <position position="160"/>
    </location>
    <ligand>
        <name>ADP</name>
        <dbReference type="ChEBI" id="CHEBI:456216"/>
        <note>allosteric activator; ligand shared between dimeric partners</note>
    </ligand>
</feature>
<dbReference type="HAMAP" id="MF_00339">
    <property type="entry name" value="Phosphofructokinase_I_B1"/>
    <property type="match status" value="1"/>
</dbReference>
<gene>
    <name evidence="15" type="primary">pfkA</name>
    <name evidence="17" type="ORF">A2438_07420</name>
</gene>
<feature type="binding site" evidence="15">
    <location>
        <begin position="107"/>
        <end position="110"/>
    </location>
    <ligand>
        <name>ATP</name>
        <dbReference type="ChEBI" id="CHEBI:30616"/>
    </ligand>
</feature>
<dbReference type="InterPro" id="IPR022953">
    <property type="entry name" value="ATP_PFK"/>
</dbReference>
<evidence type="ECO:0000313" key="18">
    <source>
        <dbReference type="Proteomes" id="UP000179242"/>
    </source>
</evidence>
<feature type="binding site" description="in other chain" evidence="15">
    <location>
        <begin position="175"/>
        <end position="177"/>
    </location>
    <ligand>
        <name>substrate</name>
        <note>ligand shared between dimeric partners</note>
    </ligand>
</feature>
<feature type="binding site" description="in other chain" evidence="15">
    <location>
        <begin position="256"/>
        <end position="259"/>
    </location>
    <ligand>
        <name>substrate</name>
        <note>ligand shared between dimeric partners</note>
    </ligand>
</feature>
<dbReference type="InterPro" id="IPR000023">
    <property type="entry name" value="Phosphofructokinase_dom"/>
</dbReference>
<comment type="caution">
    <text evidence="17">The sequence shown here is derived from an EMBL/GenBank/DDBJ whole genome shotgun (WGS) entry which is preliminary data.</text>
</comment>
<evidence type="ECO:0000256" key="15">
    <source>
        <dbReference type="HAMAP-Rule" id="MF_00339"/>
    </source>
</evidence>
<dbReference type="GO" id="GO:0046872">
    <property type="term" value="F:metal ion binding"/>
    <property type="evidence" value="ECO:0007669"/>
    <property type="project" value="UniProtKB-KW"/>
</dbReference>
<dbReference type="PANTHER" id="PTHR13697:SF4">
    <property type="entry name" value="ATP-DEPENDENT 6-PHOSPHOFRUCTOKINASE"/>
    <property type="match status" value="1"/>
</dbReference>
<organism evidence="17 18">
    <name type="scientific">candidate division WOR-1 bacterium RIFOXYC2_FULL_46_14</name>
    <dbReference type="NCBI Taxonomy" id="1802587"/>
    <lineage>
        <taxon>Bacteria</taxon>
        <taxon>Bacillati</taxon>
        <taxon>Saganbacteria</taxon>
    </lineage>
</organism>
<evidence type="ECO:0000256" key="13">
    <source>
        <dbReference type="ARBA" id="ARBA00023152"/>
    </source>
</evidence>
<feature type="binding site" description="in other chain" evidence="15">
    <location>
        <begin position="191"/>
        <end position="193"/>
    </location>
    <ligand>
        <name>ADP</name>
        <dbReference type="ChEBI" id="CHEBI:456216"/>
        <note>allosteric activator; ligand shared between dimeric partners</note>
    </ligand>
</feature>
<feature type="active site" description="Proton acceptor" evidence="15">
    <location>
        <position position="133"/>
    </location>
</feature>
<keyword evidence="13 15" id="KW-0324">Glycolysis</keyword>
<evidence type="ECO:0000256" key="12">
    <source>
        <dbReference type="ARBA" id="ARBA00022842"/>
    </source>
</evidence>
<keyword evidence="6 15" id="KW-0021">Allosteric enzyme</keyword>
<evidence type="ECO:0000256" key="6">
    <source>
        <dbReference type="ARBA" id="ARBA00022533"/>
    </source>
</evidence>
<dbReference type="SUPFAM" id="SSF53784">
    <property type="entry name" value="Phosphofructokinase"/>
    <property type="match status" value="1"/>
</dbReference>
<feature type="binding site" evidence="15">
    <location>
        <position position="168"/>
    </location>
    <ligand>
        <name>substrate</name>
        <note>ligand shared between dimeric partners</note>
    </ligand>
</feature>
<dbReference type="GO" id="GO:0070095">
    <property type="term" value="F:fructose-6-phosphate binding"/>
    <property type="evidence" value="ECO:0007669"/>
    <property type="project" value="TreeGrafter"/>
</dbReference>
<reference evidence="17 18" key="1">
    <citation type="journal article" date="2016" name="Nat. Commun.">
        <title>Thousands of microbial genomes shed light on interconnected biogeochemical processes in an aquifer system.</title>
        <authorList>
            <person name="Anantharaman K."/>
            <person name="Brown C.T."/>
            <person name="Hug L.A."/>
            <person name="Sharon I."/>
            <person name="Castelle C.J."/>
            <person name="Probst A.J."/>
            <person name="Thomas B.C."/>
            <person name="Singh A."/>
            <person name="Wilkins M.J."/>
            <person name="Karaoz U."/>
            <person name="Brodie E.L."/>
            <person name="Williams K.H."/>
            <person name="Hubbard S.S."/>
            <person name="Banfield J.F."/>
        </authorList>
    </citation>
    <scope>NUCLEOTIDE SEQUENCE [LARGE SCALE GENOMIC DNA]</scope>
</reference>
<evidence type="ECO:0000256" key="10">
    <source>
        <dbReference type="ARBA" id="ARBA00022777"/>
    </source>
</evidence>
<dbReference type="AlphaFoldDB" id="A0A1F4U8C2"/>
<keyword evidence="5 15" id="KW-0963">Cytoplasm</keyword>
<dbReference type="PANTHER" id="PTHR13697">
    <property type="entry name" value="PHOSPHOFRUCTOKINASE"/>
    <property type="match status" value="1"/>
</dbReference>
<keyword evidence="12 15" id="KW-0460">Magnesium</keyword>
<dbReference type="EMBL" id="MEUJ01000001">
    <property type="protein sequence ID" value="OGC41151.1"/>
    <property type="molecule type" value="Genomic_DNA"/>
</dbReference>
<dbReference type="GO" id="GO:0030388">
    <property type="term" value="P:fructose 1,6-bisphosphate metabolic process"/>
    <property type="evidence" value="ECO:0007669"/>
    <property type="project" value="TreeGrafter"/>
</dbReference>
<keyword evidence="9 15" id="KW-0547">Nucleotide-binding</keyword>
<dbReference type="Proteomes" id="UP000179242">
    <property type="component" value="Unassembled WGS sequence"/>
</dbReference>
<evidence type="ECO:0000313" key="17">
    <source>
        <dbReference type="EMBL" id="OGC41151.1"/>
    </source>
</evidence>
<evidence type="ECO:0000256" key="4">
    <source>
        <dbReference type="ARBA" id="ARBA00004679"/>
    </source>
</evidence>
<dbReference type="GO" id="GO:0042802">
    <property type="term" value="F:identical protein binding"/>
    <property type="evidence" value="ECO:0007669"/>
    <property type="project" value="TreeGrafter"/>
</dbReference>
<comment type="function">
    <text evidence="2 15">Catalyzes the phosphorylation of D-fructose 6-phosphate to fructose 1,6-bisphosphate by ATP, the first committing step of glycolysis.</text>
</comment>
<dbReference type="FunFam" id="3.40.50.460:FF:000002">
    <property type="entry name" value="ATP-dependent 6-phosphofructokinase"/>
    <property type="match status" value="1"/>
</dbReference>
<dbReference type="GO" id="GO:0006002">
    <property type="term" value="P:fructose 6-phosphate metabolic process"/>
    <property type="evidence" value="ECO:0007669"/>
    <property type="project" value="UniProtKB-UniRule"/>
</dbReference>
<evidence type="ECO:0000256" key="14">
    <source>
        <dbReference type="ARBA" id="ARBA00048070"/>
    </source>
</evidence>
<feature type="binding site" description="in other chain" evidence="15">
    <location>
        <begin position="219"/>
        <end position="221"/>
    </location>
    <ligand>
        <name>ADP</name>
        <dbReference type="ChEBI" id="CHEBI:456216"/>
        <note>allosteric activator; ligand shared between dimeric partners</note>
    </ligand>
</feature>
<dbReference type="PIRSF" id="PIRSF000532">
    <property type="entry name" value="ATP_PFK_prok"/>
    <property type="match status" value="1"/>
</dbReference>
<dbReference type="EC" id="2.7.1.11" evidence="15"/>
<evidence type="ECO:0000256" key="11">
    <source>
        <dbReference type="ARBA" id="ARBA00022840"/>
    </source>
</evidence>
<dbReference type="Gene3D" id="3.40.50.450">
    <property type="match status" value="1"/>
</dbReference>
<feature type="binding site" evidence="15">
    <location>
        <position position="250"/>
    </location>
    <ligand>
        <name>substrate</name>
        <note>ligand shared between dimeric partners</note>
    </ligand>
</feature>
<comment type="subcellular location">
    <subcellularLocation>
        <location evidence="3 15">Cytoplasm</location>
    </subcellularLocation>
</comment>
<keyword evidence="10 15" id="KW-0418">Kinase</keyword>
<accession>A0A1F4U8C2</accession>
<comment type="cofactor">
    <cofactor evidence="1 15">
        <name>Mg(2+)</name>
        <dbReference type="ChEBI" id="CHEBI:18420"/>
    </cofactor>
</comment>
<keyword evidence="7 15" id="KW-0808">Transferase</keyword>
<dbReference type="NCBIfam" id="TIGR02482">
    <property type="entry name" value="PFKA_ATP"/>
    <property type="match status" value="1"/>
</dbReference>
<feature type="domain" description="Phosphofructokinase" evidence="16">
    <location>
        <begin position="9"/>
        <end position="282"/>
    </location>
</feature>
<evidence type="ECO:0000256" key="2">
    <source>
        <dbReference type="ARBA" id="ARBA00002659"/>
    </source>
</evidence>
<dbReference type="GO" id="GO:0048029">
    <property type="term" value="F:monosaccharide binding"/>
    <property type="evidence" value="ECO:0007669"/>
    <property type="project" value="TreeGrafter"/>
</dbReference>
<dbReference type="PRINTS" id="PR00476">
    <property type="entry name" value="PHFRCTKINASE"/>
</dbReference>
<protein>
    <recommendedName>
        <fullName evidence="15">ATP-dependent 6-phosphofructokinase</fullName>
        <shortName evidence="15">ATP-PFK</shortName>
        <shortName evidence="15">Phosphofructokinase</shortName>
        <ecNumber evidence="15">2.7.1.11</ecNumber>
    </recommendedName>
    <alternativeName>
        <fullName evidence="15">Phosphohexokinase</fullName>
    </alternativeName>
</protein>
<dbReference type="Pfam" id="PF00365">
    <property type="entry name" value="PFK"/>
    <property type="match status" value="1"/>
</dbReference>
<keyword evidence="11 15" id="KW-0067">ATP-binding</keyword>
<dbReference type="Gene3D" id="3.40.50.460">
    <property type="entry name" value="Phosphofructokinase domain"/>
    <property type="match status" value="1"/>
</dbReference>
<evidence type="ECO:0000256" key="1">
    <source>
        <dbReference type="ARBA" id="ARBA00001946"/>
    </source>
</evidence>
<sequence>MPKNKIDTIAVLTPGGDAPGMNTAIRAVVRTAIYHNLRIFGIQKGWYGLTTGQIEELNLKSVGGIINKGGTILHTHRCPEFKDSRVRQTGYKNLAEHGIDGLVVIGGDGSLAAANVVAKETELNVVHIPASIDNDISLTDYTIGFDTAVNTALDAIDKIRDTATSHERVFVVEVMGRKHGILALEIGLVSGAESIIIPEVKFNIAKTAEKIKEGRERGKSSFIIVVAEGAISAIEFAKKLKGRIKNMDIRISVLGHVQRGGSPTAISRELACKMGANAVEALIEGKNCLMMAARSENICPVPFKDVLKHKKTADLSQLKLAEMLAI</sequence>
<comment type="subunit">
    <text evidence="15">Homotetramer.</text>
</comment>
<comment type="pathway">
    <text evidence="4 15">Carbohydrate degradation; glycolysis; D-glyceraldehyde 3-phosphate and glycerone phosphate from D-glucose: step 3/4.</text>
</comment>
<feature type="binding site" evidence="15">
    <location>
        <begin position="77"/>
        <end position="78"/>
    </location>
    <ligand>
        <name>ATP</name>
        <dbReference type="ChEBI" id="CHEBI:30616"/>
    </ligand>
</feature>
<proteinExistence type="inferred from homology"/>
<dbReference type="GO" id="GO:0016208">
    <property type="term" value="F:AMP binding"/>
    <property type="evidence" value="ECO:0007669"/>
    <property type="project" value="TreeGrafter"/>
</dbReference>
<feature type="binding site" description="in other chain" evidence="15">
    <location>
        <begin position="131"/>
        <end position="133"/>
    </location>
    <ligand>
        <name>substrate</name>
        <note>ligand shared between dimeric partners</note>
    </ligand>
</feature>
<dbReference type="GO" id="GO:0005945">
    <property type="term" value="C:6-phosphofructokinase complex"/>
    <property type="evidence" value="ECO:0007669"/>
    <property type="project" value="TreeGrafter"/>
</dbReference>
<evidence type="ECO:0000256" key="8">
    <source>
        <dbReference type="ARBA" id="ARBA00022723"/>
    </source>
</evidence>
<evidence type="ECO:0000256" key="9">
    <source>
        <dbReference type="ARBA" id="ARBA00022741"/>
    </source>
</evidence>
<dbReference type="InterPro" id="IPR012828">
    <property type="entry name" value="PFKA_ATP_prok"/>
</dbReference>
<dbReference type="FunFam" id="3.40.50.450:FF:000001">
    <property type="entry name" value="ATP-dependent 6-phosphofructokinase"/>
    <property type="match status" value="1"/>
</dbReference>
<comment type="catalytic activity">
    <reaction evidence="14 15">
        <text>beta-D-fructose 6-phosphate + ATP = beta-D-fructose 1,6-bisphosphate + ADP + H(+)</text>
        <dbReference type="Rhea" id="RHEA:16109"/>
        <dbReference type="ChEBI" id="CHEBI:15378"/>
        <dbReference type="ChEBI" id="CHEBI:30616"/>
        <dbReference type="ChEBI" id="CHEBI:32966"/>
        <dbReference type="ChEBI" id="CHEBI:57634"/>
        <dbReference type="ChEBI" id="CHEBI:456216"/>
        <dbReference type="EC" id="2.7.1.11"/>
    </reaction>
</comment>
<comment type="caution">
    <text evidence="15">Lacks conserved residue(s) required for the propagation of feature annotation.</text>
</comment>
<evidence type="ECO:0000256" key="3">
    <source>
        <dbReference type="ARBA" id="ARBA00004496"/>
    </source>
</evidence>
<evidence type="ECO:0000256" key="5">
    <source>
        <dbReference type="ARBA" id="ARBA00022490"/>
    </source>
</evidence>
<evidence type="ECO:0000259" key="16">
    <source>
        <dbReference type="Pfam" id="PF00365"/>
    </source>
</evidence>
<name>A0A1F4U8C2_UNCSA</name>
<evidence type="ECO:0000256" key="7">
    <source>
        <dbReference type="ARBA" id="ARBA00022679"/>
    </source>
</evidence>
<dbReference type="GO" id="GO:0005524">
    <property type="term" value="F:ATP binding"/>
    <property type="evidence" value="ECO:0007669"/>
    <property type="project" value="UniProtKB-UniRule"/>
</dbReference>
<dbReference type="GO" id="GO:0061621">
    <property type="term" value="P:canonical glycolysis"/>
    <property type="evidence" value="ECO:0007669"/>
    <property type="project" value="TreeGrafter"/>
</dbReference>
<dbReference type="UniPathway" id="UPA00109">
    <property type="reaction ID" value="UER00182"/>
</dbReference>
<feature type="binding site" evidence="15">
    <location>
        <position position="108"/>
    </location>
    <ligand>
        <name>Mg(2+)</name>
        <dbReference type="ChEBI" id="CHEBI:18420"/>
        <note>catalytic</note>
    </ligand>
</feature>
<comment type="activity regulation">
    <text evidence="15">Allosterically activated by ADP and other diphosphonucleosides, and allosterically inhibited by phosphoenolpyruvate.</text>
</comment>
<dbReference type="InterPro" id="IPR012003">
    <property type="entry name" value="ATP_PFK_prok-type"/>
</dbReference>
<feature type="binding site" description="in other chain" evidence="15">
    <location>
        <position position="228"/>
    </location>
    <ligand>
        <name>substrate</name>
        <note>ligand shared between dimeric partners</note>
    </ligand>
</feature>
<dbReference type="InterPro" id="IPR035966">
    <property type="entry name" value="PKF_sf"/>
</dbReference>
<dbReference type="NCBIfam" id="NF002872">
    <property type="entry name" value="PRK03202.1"/>
    <property type="match status" value="1"/>
</dbReference>
<dbReference type="GO" id="GO:0003872">
    <property type="term" value="F:6-phosphofructokinase activity"/>
    <property type="evidence" value="ECO:0007669"/>
    <property type="project" value="UniProtKB-UniRule"/>
</dbReference>
<keyword evidence="8 15" id="KW-0479">Metal-binding</keyword>
<comment type="similarity">
    <text evidence="15">Belongs to the phosphofructokinase type A (PFKA) family. ATP-dependent PFK group I subfamily. Prokaryotic clade 'B1' sub-subfamily.</text>
</comment>
<feature type="binding site" evidence="15">
    <location>
        <begin position="26"/>
        <end position="30"/>
    </location>
    <ligand>
        <name>ADP</name>
        <dbReference type="ChEBI" id="CHEBI:456216"/>
        <note>allosteric activator; ligand shared between dimeric partners</note>
    </ligand>
</feature>
<feature type="binding site" description="in other chain" evidence="15">
    <location>
        <position position="217"/>
    </location>
    <ligand>
        <name>ADP</name>
        <dbReference type="ChEBI" id="CHEBI:456216"/>
        <note>allosteric activator; ligand shared between dimeric partners</note>
    </ligand>
</feature>
<feature type="binding site" evidence="15">
    <location>
        <position position="16"/>
    </location>
    <ligand>
        <name>ATP</name>
        <dbReference type="ChEBI" id="CHEBI:30616"/>
    </ligand>
</feature>